<dbReference type="Proteomes" id="UP001162131">
    <property type="component" value="Unassembled WGS sequence"/>
</dbReference>
<sequence length="91" mass="10958">MDEDEKQIKHSESWLLFRKFRDMEEELRTDVDLQVLESIWSFFKPIAKGMSFGCTEIYGMYNIFKFKKAKQFALYFLLVFNEKVIKLTGLQ</sequence>
<reference evidence="1" key="1">
    <citation type="submission" date="2021-09" db="EMBL/GenBank/DDBJ databases">
        <authorList>
            <consortium name="AG Swart"/>
            <person name="Singh M."/>
            <person name="Singh A."/>
            <person name="Seah K."/>
            <person name="Emmerich C."/>
        </authorList>
    </citation>
    <scope>NUCLEOTIDE SEQUENCE</scope>
    <source>
        <strain evidence="1">ATCC30299</strain>
    </source>
</reference>
<comment type="caution">
    <text evidence="1">The sequence shown here is derived from an EMBL/GenBank/DDBJ whole genome shotgun (WGS) entry which is preliminary data.</text>
</comment>
<gene>
    <name evidence="1" type="ORF">BSTOLATCC_MIC13014</name>
</gene>
<accession>A0AAU9IVF0</accession>
<name>A0AAU9IVF0_9CILI</name>
<keyword evidence="2" id="KW-1185">Reference proteome</keyword>
<dbReference type="EMBL" id="CAJZBQ010000013">
    <property type="protein sequence ID" value="CAG9315240.1"/>
    <property type="molecule type" value="Genomic_DNA"/>
</dbReference>
<protein>
    <submittedName>
        <fullName evidence="1">Uncharacterized protein</fullName>
    </submittedName>
</protein>
<dbReference type="AlphaFoldDB" id="A0AAU9IVF0"/>
<evidence type="ECO:0000313" key="1">
    <source>
        <dbReference type="EMBL" id="CAG9315240.1"/>
    </source>
</evidence>
<organism evidence="1 2">
    <name type="scientific">Blepharisma stoltei</name>
    <dbReference type="NCBI Taxonomy" id="1481888"/>
    <lineage>
        <taxon>Eukaryota</taxon>
        <taxon>Sar</taxon>
        <taxon>Alveolata</taxon>
        <taxon>Ciliophora</taxon>
        <taxon>Postciliodesmatophora</taxon>
        <taxon>Heterotrichea</taxon>
        <taxon>Heterotrichida</taxon>
        <taxon>Blepharismidae</taxon>
        <taxon>Blepharisma</taxon>
    </lineage>
</organism>
<proteinExistence type="predicted"/>
<evidence type="ECO:0000313" key="2">
    <source>
        <dbReference type="Proteomes" id="UP001162131"/>
    </source>
</evidence>